<accession>A0ACB7WWQ3</accession>
<evidence type="ECO:0000313" key="2">
    <source>
        <dbReference type="Proteomes" id="UP000828048"/>
    </source>
</evidence>
<sequence length="167" mass="18623">MSSSDEGGSTSNCSTPDSQKKYRGVRHWKSGFPEPKTGCGSAPTRLPRRPRWHTTSPPTASKARPSWRSLTSRRRCQRGCGRGCRRRPCRRMPSDAGMFIDARFAMKQPSAEATDGCGTGKASGEKVFGGFENERWRNDQQGSFGNWDGSEQVREGERLNISVEDYL</sequence>
<protein>
    <submittedName>
        <fullName evidence="1">Uncharacterized protein</fullName>
    </submittedName>
</protein>
<organism evidence="1 2">
    <name type="scientific">Vaccinium darrowii</name>
    <dbReference type="NCBI Taxonomy" id="229202"/>
    <lineage>
        <taxon>Eukaryota</taxon>
        <taxon>Viridiplantae</taxon>
        <taxon>Streptophyta</taxon>
        <taxon>Embryophyta</taxon>
        <taxon>Tracheophyta</taxon>
        <taxon>Spermatophyta</taxon>
        <taxon>Magnoliopsida</taxon>
        <taxon>eudicotyledons</taxon>
        <taxon>Gunneridae</taxon>
        <taxon>Pentapetalae</taxon>
        <taxon>asterids</taxon>
        <taxon>Ericales</taxon>
        <taxon>Ericaceae</taxon>
        <taxon>Vaccinioideae</taxon>
        <taxon>Vaccinieae</taxon>
        <taxon>Vaccinium</taxon>
    </lineage>
</organism>
<name>A0ACB7WWQ3_9ERIC</name>
<comment type="caution">
    <text evidence="1">The sequence shown here is derived from an EMBL/GenBank/DDBJ whole genome shotgun (WGS) entry which is preliminary data.</text>
</comment>
<keyword evidence="2" id="KW-1185">Reference proteome</keyword>
<dbReference type="EMBL" id="CM037152">
    <property type="protein sequence ID" value="KAH7832847.1"/>
    <property type="molecule type" value="Genomic_DNA"/>
</dbReference>
<evidence type="ECO:0000313" key="1">
    <source>
        <dbReference type="EMBL" id="KAH7832847.1"/>
    </source>
</evidence>
<reference evidence="1 2" key="1">
    <citation type="journal article" date="2021" name="Hortic Res">
        <title>High-quality reference genome and annotation aids understanding of berry development for evergreen blueberry (Vaccinium darrowii).</title>
        <authorList>
            <person name="Yu J."/>
            <person name="Hulse-Kemp A.M."/>
            <person name="Babiker E."/>
            <person name="Staton M."/>
        </authorList>
    </citation>
    <scope>NUCLEOTIDE SEQUENCE [LARGE SCALE GENOMIC DNA]</scope>
    <source>
        <strain evidence="2">cv. NJ 8807/NJ 8810</strain>
        <tissue evidence="1">Young leaf</tissue>
    </source>
</reference>
<gene>
    <name evidence="1" type="ORF">Vadar_000583</name>
</gene>
<dbReference type="Proteomes" id="UP000828048">
    <property type="component" value="Chromosome 2"/>
</dbReference>
<proteinExistence type="predicted"/>